<keyword evidence="2" id="KW-1185">Reference proteome</keyword>
<accession>A0A183JAC2</accession>
<dbReference type="Proteomes" id="UP000270296">
    <property type="component" value="Unassembled WGS sequence"/>
</dbReference>
<proteinExistence type="predicted"/>
<name>A0A183JAC2_9BILA</name>
<evidence type="ECO:0000313" key="1">
    <source>
        <dbReference type="EMBL" id="VDP52075.1"/>
    </source>
</evidence>
<sequence length="58" mass="6676">MVSVDSSAVSNVAEQNQGDVVRSIMTYGRKSSRLERMFPFRQMYVEPSRRNSKTSFVQ</sequence>
<dbReference type="WBParaSite" id="SBAD_0001323301-mRNA-1">
    <property type="protein sequence ID" value="SBAD_0001323301-mRNA-1"/>
    <property type="gene ID" value="SBAD_0001323301"/>
</dbReference>
<evidence type="ECO:0000313" key="3">
    <source>
        <dbReference type="WBParaSite" id="SBAD_0001323301-mRNA-1"/>
    </source>
</evidence>
<gene>
    <name evidence="1" type="ORF">SBAD_LOCUS12819</name>
</gene>
<dbReference type="AlphaFoldDB" id="A0A183JAC2"/>
<protein>
    <submittedName>
        <fullName evidence="1 3">Uncharacterized protein</fullName>
    </submittedName>
</protein>
<organism evidence="3">
    <name type="scientific">Soboliphyme baturini</name>
    <dbReference type="NCBI Taxonomy" id="241478"/>
    <lineage>
        <taxon>Eukaryota</taxon>
        <taxon>Metazoa</taxon>
        <taxon>Ecdysozoa</taxon>
        <taxon>Nematoda</taxon>
        <taxon>Enoplea</taxon>
        <taxon>Dorylaimia</taxon>
        <taxon>Dioctophymatida</taxon>
        <taxon>Dioctophymatoidea</taxon>
        <taxon>Soboliphymatidae</taxon>
        <taxon>Soboliphyme</taxon>
    </lineage>
</organism>
<reference evidence="1 2" key="2">
    <citation type="submission" date="2018-11" db="EMBL/GenBank/DDBJ databases">
        <authorList>
            <consortium name="Pathogen Informatics"/>
        </authorList>
    </citation>
    <scope>NUCLEOTIDE SEQUENCE [LARGE SCALE GENOMIC DNA]</scope>
</reference>
<evidence type="ECO:0000313" key="2">
    <source>
        <dbReference type="Proteomes" id="UP000270296"/>
    </source>
</evidence>
<dbReference type="EMBL" id="UZAM01018964">
    <property type="protein sequence ID" value="VDP52075.1"/>
    <property type="molecule type" value="Genomic_DNA"/>
</dbReference>
<reference evidence="3" key="1">
    <citation type="submission" date="2016-06" db="UniProtKB">
        <authorList>
            <consortium name="WormBaseParasite"/>
        </authorList>
    </citation>
    <scope>IDENTIFICATION</scope>
</reference>